<accession>A0A8T1VCE6</accession>
<feature type="domain" description="Cyclin-D1-binding protein 1-like N-terminal" evidence="1">
    <location>
        <begin position="55"/>
        <end position="192"/>
    </location>
</feature>
<protein>
    <recommendedName>
        <fullName evidence="1">Cyclin-D1-binding protein 1-like N-terminal domain-containing protein</fullName>
    </recommendedName>
</protein>
<gene>
    <name evidence="2" type="ORF">PHYPSEUDO_009826</name>
</gene>
<dbReference type="InterPro" id="IPR049317">
    <property type="entry name" value="GCIP-like_N"/>
</dbReference>
<dbReference type="Pfam" id="PF13324">
    <property type="entry name" value="GCIP_N"/>
    <property type="match status" value="1"/>
</dbReference>
<dbReference type="Proteomes" id="UP000694044">
    <property type="component" value="Unassembled WGS sequence"/>
</dbReference>
<keyword evidence="3" id="KW-1185">Reference proteome</keyword>
<dbReference type="PANTHER" id="PTHR15492:SF1">
    <property type="entry name" value="CYCLIN-D1-BINDING PROTEIN 1"/>
    <property type="match status" value="1"/>
</dbReference>
<sequence>MASFLTAFDAQLAKYLEQLQELQEKNHKQHLFQPAFWLQQTDFDVAREVFVAATGAIGHTVTKFSLVYSKTPSKEEGASICEALDKPCEQLLAATNVALFCGAGPSLATEIINDAMCVGRCLSACRLIKSVHDVAKAIEKGDMAHVPQLTGRVWEYSTSRVSKSNCVASKRSMLQCITMLNSTVDELKEFLAEQEDGDTQAAALDEVEQDDEFGFDSSLTEDERALFQGGLQLLSMCAAIMKRGVLTIKKLTIANDQDAFLKWTARLDVSYTAAQDAIVDFGAALYPPIGTDDLSEAVCELETSATAILACLKEMPELASAEEDALGVGEAAFNKQLATVKSQIEASQ</sequence>
<organism evidence="2 3">
    <name type="scientific">Phytophthora pseudosyringae</name>
    <dbReference type="NCBI Taxonomy" id="221518"/>
    <lineage>
        <taxon>Eukaryota</taxon>
        <taxon>Sar</taxon>
        <taxon>Stramenopiles</taxon>
        <taxon>Oomycota</taxon>
        <taxon>Peronosporomycetes</taxon>
        <taxon>Peronosporales</taxon>
        <taxon>Peronosporaceae</taxon>
        <taxon>Phytophthora</taxon>
    </lineage>
</organism>
<evidence type="ECO:0000313" key="2">
    <source>
        <dbReference type="EMBL" id="KAG7378616.1"/>
    </source>
</evidence>
<evidence type="ECO:0000259" key="1">
    <source>
        <dbReference type="Pfam" id="PF13324"/>
    </source>
</evidence>
<dbReference type="AlphaFoldDB" id="A0A8T1VCE6"/>
<reference evidence="2" key="1">
    <citation type="submission" date="2021-02" db="EMBL/GenBank/DDBJ databases">
        <authorList>
            <person name="Palmer J.M."/>
        </authorList>
    </citation>
    <scope>NUCLEOTIDE SEQUENCE</scope>
    <source>
        <strain evidence="2">SCRP734</strain>
    </source>
</reference>
<name>A0A8T1VCE6_9STRA</name>
<dbReference type="PANTHER" id="PTHR15492">
    <property type="entry name" value="CYCLIN D1-BINDING PROTEIN 1"/>
    <property type="match status" value="1"/>
</dbReference>
<proteinExistence type="predicted"/>
<dbReference type="EMBL" id="JAGDFM010000409">
    <property type="protein sequence ID" value="KAG7378616.1"/>
    <property type="molecule type" value="Genomic_DNA"/>
</dbReference>
<dbReference type="InterPro" id="IPR026907">
    <property type="entry name" value="GCIP-like"/>
</dbReference>
<evidence type="ECO:0000313" key="3">
    <source>
        <dbReference type="Proteomes" id="UP000694044"/>
    </source>
</evidence>
<comment type="caution">
    <text evidence="2">The sequence shown here is derived from an EMBL/GenBank/DDBJ whole genome shotgun (WGS) entry which is preliminary data.</text>
</comment>
<dbReference type="GO" id="GO:0005634">
    <property type="term" value="C:nucleus"/>
    <property type="evidence" value="ECO:0007669"/>
    <property type="project" value="TreeGrafter"/>
</dbReference>
<dbReference type="OrthoDB" id="514292at2759"/>